<dbReference type="AlphaFoldDB" id="A0A3S4XEZ3"/>
<proteinExistence type="predicted"/>
<name>A0A3S4XEZ3_SERFO</name>
<organism evidence="1 2">
    <name type="scientific">Serratia fonticola</name>
    <dbReference type="NCBI Taxonomy" id="47917"/>
    <lineage>
        <taxon>Bacteria</taxon>
        <taxon>Pseudomonadati</taxon>
        <taxon>Pseudomonadota</taxon>
        <taxon>Gammaproteobacteria</taxon>
        <taxon>Enterobacterales</taxon>
        <taxon>Yersiniaceae</taxon>
        <taxon>Serratia</taxon>
    </lineage>
</organism>
<evidence type="ECO:0000313" key="2">
    <source>
        <dbReference type="Proteomes" id="UP000270487"/>
    </source>
</evidence>
<sequence length="49" mass="5261">MQAAGQHQALTLLNIANKARDAIDIDGIRHIARQAENDGDIGMVTFTGQ</sequence>
<reference evidence="1 2" key="1">
    <citation type="submission" date="2018-12" db="EMBL/GenBank/DDBJ databases">
        <authorList>
            <consortium name="Pathogen Informatics"/>
        </authorList>
    </citation>
    <scope>NUCLEOTIDE SEQUENCE [LARGE SCALE GENOMIC DNA]</scope>
    <source>
        <strain evidence="1 2">NCTC13193</strain>
    </source>
</reference>
<gene>
    <name evidence="1" type="ORF">NCTC13193_03495</name>
</gene>
<protein>
    <submittedName>
        <fullName evidence="1">Uncharacterized protein</fullName>
    </submittedName>
</protein>
<evidence type="ECO:0000313" key="1">
    <source>
        <dbReference type="EMBL" id="VEI71887.1"/>
    </source>
</evidence>
<accession>A0A3S4XEZ3</accession>
<dbReference type="Proteomes" id="UP000270487">
    <property type="component" value="Chromosome"/>
</dbReference>
<dbReference type="EMBL" id="LR134492">
    <property type="protein sequence ID" value="VEI71887.1"/>
    <property type="molecule type" value="Genomic_DNA"/>
</dbReference>